<dbReference type="KEGG" id="epl:P4G45_16665"/>
<dbReference type="EMBL" id="CP121194">
    <property type="protein sequence ID" value="XBH10092.1"/>
    <property type="molecule type" value="Genomic_DNA"/>
</dbReference>
<dbReference type="RefSeq" id="WP_348267598.1">
    <property type="nucleotide sequence ID" value="NZ_CP121194.1"/>
</dbReference>
<sequence>MMRRIPLCLLLSCALLFGAARTASAIEVKISSQALERTLRAQLFNGADGRYYMRGDINSACYVYADSPHVTFMQDRIVVHVHARAKLGTSVGGLCIGVSMDTNADVSMIPVAQEQIIGFRDARIERLSESKELNFLLVPFLDRKLPDQMKVNAADLMRQLLSQSTQTTGYAFTLSSLKLHSLFVEGTMLVLDADAGLNVD</sequence>
<accession>A0AAU7D769</accession>
<keyword evidence="1" id="KW-0732">Signal</keyword>
<reference evidence="2" key="1">
    <citation type="submission" date="2023-03" db="EMBL/GenBank/DDBJ databases">
        <title>Edaphobacter sp.</title>
        <authorList>
            <person name="Huber K.J."/>
            <person name="Papendorf J."/>
            <person name="Pilke C."/>
            <person name="Bunk B."/>
            <person name="Sproeer C."/>
            <person name="Pester M."/>
        </authorList>
    </citation>
    <scope>NUCLEOTIDE SEQUENCE</scope>
    <source>
        <strain evidence="2">DSM 109919</strain>
        <strain evidence="3">DSM 109920</strain>
    </source>
</reference>
<proteinExistence type="predicted"/>
<evidence type="ECO:0000313" key="2">
    <source>
        <dbReference type="EMBL" id="XBH10092.1"/>
    </source>
</evidence>
<accession>A0AAU7CYA9</accession>
<organism evidence="2">
    <name type="scientific">Edaphobacter paludis</name>
    <dbReference type="NCBI Taxonomy" id="3035702"/>
    <lineage>
        <taxon>Bacteria</taxon>
        <taxon>Pseudomonadati</taxon>
        <taxon>Acidobacteriota</taxon>
        <taxon>Terriglobia</taxon>
        <taxon>Terriglobales</taxon>
        <taxon>Acidobacteriaceae</taxon>
        <taxon>Edaphobacter</taxon>
    </lineage>
</organism>
<dbReference type="EMBL" id="CP121195">
    <property type="protein sequence ID" value="XBH13529.1"/>
    <property type="molecule type" value="Genomic_DNA"/>
</dbReference>
<name>A0AAU7CYA9_9BACT</name>
<evidence type="ECO:0000256" key="1">
    <source>
        <dbReference type="SAM" id="SignalP"/>
    </source>
</evidence>
<feature type="chain" id="PRO_5043288699" evidence="1">
    <location>
        <begin position="26"/>
        <end position="200"/>
    </location>
</feature>
<evidence type="ECO:0000313" key="3">
    <source>
        <dbReference type="EMBL" id="XBH13529.1"/>
    </source>
</evidence>
<feature type="signal peptide" evidence="1">
    <location>
        <begin position="1"/>
        <end position="25"/>
    </location>
</feature>
<gene>
    <name evidence="2" type="ORF">P4G45_16665</name>
    <name evidence="3" type="ORF">P8936_17875</name>
</gene>
<dbReference type="AlphaFoldDB" id="A0AAU7CYA9"/>
<protein>
    <submittedName>
        <fullName evidence="2">Uncharacterized protein</fullName>
    </submittedName>
</protein>